<gene>
    <name evidence="3" type="primary">fhuF</name>
    <name evidence="3" type="ORF">K9D25_23220</name>
</gene>
<dbReference type="InterPro" id="IPR022770">
    <property type="entry name" value="IucA/IucC-like_C"/>
</dbReference>
<evidence type="ECO:0000313" key="3">
    <source>
        <dbReference type="EMBL" id="UOK73567.1"/>
    </source>
</evidence>
<dbReference type="EMBL" id="CP083241">
    <property type="protein sequence ID" value="UOK73567.1"/>
    <property type="molecule type" value="Genomic_DNA"/>
</dbReference>
<keyword evidence="3" id="KW-0614">Plasmid</keyword>
<evidence type="ECO:0000259" key="2">
    <source>
        <dbReference type="Pfam" id="PF11575"/>
    </source>
</evidence>
<dbReference type="InterPro" id="IPR024726">
    <property type="entry name" value="FhuF_C"/>
</dbReference>
<geneLocation type="plasmid" evidence="3 4">
    <name>pB</name>
</geneLocation>
<dbReference type="RefSeq" id="WP_244451182.1">
    <property type="nucleotide sequence ID" value="NZ_CP083241.1"/>
</dbReference>
<organism evidence="3 4">
    <name type="scientific">Ancylobacter polymorphus</name>
    <dbReference type="NCBI Taxonomy" id="223390"/>
    <lineage>
        <taxon>Bacteria</taxon>
        <taxon>Pseudomonadati</taxon>
        <taxon>Pseudomonadota</taxon>
        <taxon>Alphaproteobacteria</taxon>
        <taxon>Hyphomicrobiales</taxon>
        <taxon>Xanthobacteraceae</taxon>
        <taxon>Ancylobacter</taxon>
    </lineage>
</organism>
<reference evidence="3" key="1">
    <citation type="submission" date="2021-09" db="EMBL/GenBank/DDBJ databases">
        <title>Network and meta-omics reveal the key degrader and cooperation patterns in an efficient 1,4-dioxane-degrading microbial community.</title>
        <authorList>
            <person name="Dai C."/>
        </authorList>
    </citation>
    <scope>NUCLEOTIDE SEQUENCE</scope>
    <source>
        <strain evidence="3">ZM13</strain>
        <plasmid evidence="3">pB</plasmid>
    </source>
</reference>
<feature type="domain" description="Aerobactin siderophore biosynthesis IucA/IucC-like C-terminal" evidence="1">
    <location>
        <begin position="62"/>
        <end position="208"/>
    </location>
</feature>
<dbReference type="GO" id="GO:0051537">
    <property type="term" value="F:2 iron, 2 sulfur cluster binding"/>
    <property type="evidence" value="ECO:0007669"/>
    <property type="project" value="InterPro"/>
</dbReference>
<proteinExistence type="predicted"/>
<dbReference type="NCBIfam" id="TIGR03951">
    <property type="entry name" value="Fe_III_red_FhuF"/>
    <property type="match status" value="1"/>
</dbReference>
<accession>A0A9E7D6E2</accession>
<evidence type="ECO:0000259" key="1">
    <source>
        <dbReference type="Pfam" id="PF06276"/>
    </source>
</evidence>
<name>A0A9E7D6E2_9HYPH</name>
<dbReference type="AlphaFoldDB" id="A0A9E7D6E2"/>
<feature type="domain" description="Ferric siderophore reductase C-terminal" evidence="2">
    <location>
        <begin position="211"/>
        <end position="231"/>
    </location>
</feature>
<dbReference type="Pfam" id="PF11575">
    <property type="entry name" value="FhuF_C"/>
    <property type="match status" value="1"/>
</dbReference>
<protein>
    <submittedName>
        <fullName evidence="3">Siderophore-iron reductase FhuF</fullName>
    </submittedName>
</protein>
<dbReference type="KEGG" id="apol:K9D25_23220"/>
<dbReference type="InterPro" id="IPR008090">
    <property type="entry name" value="Fe_iron_reduct"/>
</dbReference>
<dbReference type="GO" id="GO:0003824">
    <property type="term" value="F:catalytic activity"/>
    <property type="evidence" value="ECO:0007669"/>
    <property type="project" value="UniProtKB-ARBA"/>
</dbReference>
<dbReference type="Proteomes" id="UP000831684">
    <property type="component" value="Plasmid pB"/>
</dbReference>
<evidence type="ECO:0000313" key="4">
    <source>
        <dbReference type="Proteomes" id="UP000831684"/>
    </source>
</evidence>
<dbReference type="Pfam" id="PF06276">
    <property type="entry name" value="FhuF"/>
    <property type="match status" value="1"/>
</dbReference>
<sequence length="241" mass="26274">MIEPLAPLFPGALEEFGDALIVYDGRAALEPLDALLRSDRLAAELARFGERYEQPEPRAVASQWSKLYFSRLLVPATAAAIAADWHLPLAPRGMRVALDAQGGVATFALPHAGTASAPGDTEERFGFLVTEHLPPVIDSLARASGLTRRVIWSNAGNLFERVIGHCAQLLGEAHPGVQQGRELLARRRFANGAANPLAEPVRYLADGTRQRRVCCLRYLIPTLPYCGTCPLDRDPMVRNDS</sequence>